<evidence type="ECO:0000313" key="2">
    <source>
        <dbReference type="EMBL" id="SVB75036.1"/>
    </source>
</evidence>
<dbReference type="AlphaFoldDB" id="A0A382GIQ0"/>
<dbReference type="PANTHER" id="PTHR33434">
    <property type="entry name" value="DEGV DOMAIN-CONTAINING PROTEIN DR_1986-RELATED"/>
    <property type="match status" value="1"/>
</dbReference>
<name>A0A382GIQ0_9ZZZZ</name>
<gene>
    <name evidence="2" type="ORF">METZ01_LOCUS227890</name>
</gene>
<reference evidence="2" key="1">
    <citation type="submission" date="2018-05" db="EMBL/GenBank/DDBJ databases">
        <authorList>
            <person name="Lanie J.A."/>
            <person name="Ng W.-L."/>
            <person name="Kazmierczak K.M."/>
            <person name="Andrzejewski T.M."/>
            <person name="Davidsen T.M."/>
            <person name="Wayne K.J."/>
            <person name="Tettelin H."/>
            <person name="Glass J.I."/>
            <person name="Rusch D."/>
            <person name="Podicherti R."/>
            <person name="Tsui H.-C.T."/>
            <person name="Winkler M.E."/>
        </authorList>
    </citation>
    <scope>NUCLEOTIDE SEQUENCE</scope>
</reference>
<feature type="non-terminal residue" evidence="2">
    <location>
        <position position="86"/>
    </location>
</feature>
<dbReference type="Gene3D" id="1.25.40.340">
    <property type="match status" value="1"/>
</dbReference>
<dbReference type="InterPro" id="IPR004007">
    <property type="entry name" value="DhaL_dom"/>
</dbReference>
<proteinExistence type="predicted"/>
<dbReference type="EMBL" id="UINC01055774">
    <property type="protein sequence ID" value="SVB75036.1"/>
    <property type="molecule type" value="Genomic_DNA"/>
</dbReference>
<dbReference type="Pfam" id="PF02734">
    <property type="entry name" value="Dak2"/>
    <property type="match status" value="1"/>
</dbReference>
<dbReference type="SUPFAM" id="SSF101473">
    <property type="entry name" value="DhaL-like"/>
    <property type="match status" value="1"/>
</dbReference>
<protein>
    <recommendedName>
        <fullName evidence="1">DhaL domain-containing protein</fullName>
    </recommendedName>
</protein>
<organism evidence="2">
    <name type="scientific">marine metagenome</name>
    <dbReference type="NCBI Taxonomy" id="408172"/>
    <lineage>
        <taxon>unclassified sequences</taxon>
        <taxon>metagenomes</taxon>
        <taxon>ecological metagenomes</taxon>
    </lineage>
</organism>
<dbReference type="GO" id="GO:0006071">
    <property type="term" value="P:glycerol metabolic process"/>
    <property type="evidence" value="ECO:0007669"/>
    <property type="project" value="InterPro"/>
</dbReference>
<accession>A0A382GIQ0</accession>
<dbReference type="InterPro" id="IPR036117">
    <property type="entry name" value="DhaL_dom_sf"/>
</dbReference>
<dbReference type="InterPro" id="IPR050270">
    <property type="entry name" value="DegV_domain_contain"/>
</dbReference>
<evidence type="ECO:0000259" key="1">
    <source>
        <dbReference type="PROSITE" id="PS51480"/>
    </source>
</evidence>
<feature type="domain" description="DhaL" evidence="1">
    <location>
        <begin position="9"/>
        <end position="86"/>
    </location>
</feature>
<dbReference type="PROSITE" id="PS51480">
    <property type="entry name" value="DHAL"/>
    <property type="match status" value="1"/>
</dbReference>
<dbReference type="GO" id="GO:0004371">
    <property type="term" value="F:glycerone kinase activity"/>
    <property type="evidence" value="ECO:0007669"/>
    <property type="project" value="InterPro"/>
</dbReference>
<sequence length="86" mass="8700">VSATSLDAGGLRGVMSSFRDVLLTHRETLNLLNVYPVPDGDTGSNMAATLESVIAELDEISAESGLDVVAGAIAHGSLMGARGNSG</sequence>
<feature type="non-terminal residue" evidence="2">
    <location>
        <position position="1"/>
    </location>
</feature>